<reference evidence="2" key="1">
    <citation type="journal article" date="2014" name="Front. Microbiol.">
        <title>High frequency of phylogenetically diverse reductive dehalogenase-homologous genes in deep subseafloor sedimentary metagenomes.</title>
        <authorList>
            <person name="Kawai M."/>
            <person name="Futagami T."/>
            <person name="Toyoda A."/>
            <person name="Takaki Y."/>
            <person name="Nishi S."/>
            <person name="Hori S."/>
            <person name="Arai W."/>
            <person name="Tsubouchi T."/>
            <person name="Morono Y."/>
            <person name="Uchiyama I."/>
            <person name="Ito T."/>
            <person name="Fujiyama A."/>
            <person name="Inagaki F."/>
            <person name="Takami H."/>
        </authorList>
    </citation>
    <scope>NUCLEOTIDE SEQUENCE</scope>
    <source>
        <strain evidence="2">Expedition CK06-06</strain>
    </source>
</reference>
<dbReference type="EMBL" id="BARW01022772">
    <property type="protein sequence ID" value="GAI88808.1"/>
    <property type="molecule type" value="Genomic_DNA"/>
</dbReference>
<evidence type="ECO:0000259" key="1">
    <source>
        <dbReference type="Pfam" id="PF00496"/>
    </source>
</evidence>
<dbReference type="SUPFAM" id="SSF53850">
    <property type="entry name" value="Periplasmic binding protein-like II"/>
    <property type="match status" value="1"/>
</dbReference>
<dbReference type="Gene3D" id="3.40.190.10">
    <property type="entry name" value="Periplasmic binding protein-like II"/>
    <property type="match status" value="1"/>
</dbReference>
<evidence type="ECO:0000313" key="2">
    <source>
        <dbReference type="EMBL" id="GAI88808.1"/>
    </source>
</evidence>
<gene>
    <name evidence="2" type="ORF">S12H4_37917</name>
</gene>
<dbReference type="AlphaFoldDB" id="X1S7A8"/>
<comment type="caution">
    <text evidence="2">The sequence shown here is derived from an EMBL/GenBank/DDBJ whole genome shotgun (WGS) entry which is preliminary data.</text>
</comment>
<feature type="non-terminal residue" evidence="2">
    <location>
        <position position="1"/>
    </location>
</feature>
<dbReference type="InterPro" id="IPR039424">
    <property type="entry name" value="SBP_5"/>
</dbReference>
<dbReference type="InterPro" id="IPR000914">
    <property type="entry name" value="SBP_5_dom"/>
</dbReference>
<dbReference type="PANTHER" id="PTHR30290">
    <property type="entry name" value="PERIPLASMIC BINDING COMPONENT OF ABC TRANSPORTER"/>
    <property type="match status" value="1"/>
</dbReference>
<name>X1S7A8_9ZZZZ</name>
<dbReference type="GO" id="GO:1904680">
    <property type="term" value="F:peptide transmembrane transporter activity"/>
    <property type="evidence" value="ECO:0007669"/>
    <property type="project" value="TreeGrafter"/>
</dbReference>
<feature type="domain" description="Solute-binding protein family 5" evidence="1">
    <location>
        <begin position="96"/>
        <end position="192"/>
    </location>
</feature>
<organism evidence="2">
    <name type="scientific">marine sediment metagenome</name>
    <dbReference type="NCBI Taxonomy" id="412755"/>
    <lineage>
        <taxon>unclassified sequences</taxon>
        <taxon>metagenomes</taxon>
        <taxon>ecological metagenomes</taxon>
    </lineage>
</organism>
<accession>X1S7A8</accession>
<protein>
    <recommendedName>
        <fullName evidence="1">Solute-binding protein family 5 domain-containing protein</fullName>
    </recommendedName>
</protein>
<sequence>ADLKVYSTLAEYEEATGNKIEKFNEAPMLRTLVAAGELPPVEQRISEEPLVVELDEGPAQYGGILRSPARGVQHGEDMNFTRAQCLLAPSRDDFDTVVPEITKDWDFSEDMKTLTIYLRKGMRWSDGAPVTVDDIMFWHEDVLWNEKLTPAVPKSWTSGGEPIKMEEIDEYTIRLRFSEPYPGIIPLLACYGVYDDLILPKHYLEKYHIKYNPKANEIAKEEGYDSWYQCFLFHKTSSIDIGDPNKPSVFPWVLKEITPAGDKIYVR</sequence>
<proteinExistence type="predicted"/>
<feature type="non-terminal residue" evidence="2">
    <location>
        <position position="267"/>
    </location>
</feature>
<dbReference type="PANTHER" id="PTHR30290:SF62">
    <property type="entry name" value="OLIGOPEPTIDE ABC TRANSPORTER, PERIPLASMIC OLIGOPEPTIDE-BINDING PROTEIN"/>
    <property type="match status" value="1"/>
</dbReference>
<dbReference type="GO" id="GO:0015833">
    <property type="term" value="P:peptide transport"/>
    <property type="evidence" value="ECO:0007669"/>
    <property type="project" value="TreeGrafter"/>
</dbReference>
<dbReference type="Pfam" id="PF00496">
    <property type="entry name" value="SBP_bac_5"/>
    <property type="match status" value="1"/>
</dbReference>